<sequence>MKEIKVVKIDDSYYQVDMRGWMCPYPKYAIEKLIEKLPSQSCMDLLVDCPSATKDVPEVVKEKGLRVEKVILINDGEWCITICNY</sequence>
<dbReference type="AlphaFoldDB" id="A0A7V5XGW8"/>
<reference evidence="2" key="1">
    <citation type="journal article" date="2020" name="mSystems">
        <title>Genome- and Community-Level Interaction Insights into Carbon Utilization and Element Cycling Functions of Hydrothermarchaeota in Hydrothermal Sediment.</title>
        <authorList>
            <person name="Zhou Z."/>
            <person name="Liu Y."/>
            <person name="Xu W."/>
            <person name="Pan J."/>
            <person name="Luo Z.H."/>
            <person name="Li M."/>
        </authorList>
    </citation>
    <scope>NUCLEOTIDE SEQUENCE [LARGE SCALE GENOMIC DNA]</scope>
    <source>
        <strain evidence="2">SpSt-106</strain>
    </source>
</reference>
<dbReference type="Pfam" id="PF01206">
    <property type="entry name" value="TusA"/>
    <property type="match status" value="1"/>
</dbReference>
<feature type="domain" description="UPF0033" evidence="1">
    <location>
        <begin position="15"/>
        <end position="82"/>
    </location>
</feature>
<dbReference type="EMBL" id="DRWR01000093">
    <property type="protein sequence ID" value="HHQ16250.1"/>
    <property type="molecule type" value="Genomic_DNA"/>
</dbReference>
<name>A0A7V5XGW8_9BACT</name>
<dbReference type="InterPro" id="IPR036868">
    <property type="entry name" value="TusA-like_sf"/>
</dbReference>
<dbReference type="CDD" id="cd00291">
    <property type="entry name" value="SirA_YedF_YeeD"/>
    <property type="match status" value="1"/>
</dbReference>
<dbReference type="InterPro" id="IPR001455">
    <property type="entry name" value="TusA-like"/>
</dbReference>
<evidence type="ECO:0000313" key="2">
    <source>
        <dbReference type="EMBL" id="HHQ16250.1"/>
    </source>
</evidence>
<dbReference type="Gene3D" id="3.30.110.40">
    <property type="entry name" value="TusA-like domain"/>
    <property type="match status" value="1"/>
</dbReference>
<protein>
    <submittedName>
        <fullName evidence="2">Sulfurtransferase TusA family protein</fullName>
    </submittedName>
</protein>
<keyword evidence="2" id="KW-0808">Transferase</keyword>
<proteinExistence type="predicted"/>
<comment type="caution">
    <text evidence="2">The sequence shown here is derived from an EMBL/GenBank/DDBJ whole genome shotgun (WGS) entry which is preliminary data.</text>
</comment>
<organism evidence="2">
    <name type="scientific">Thermodesulfobacterium geofontis</name>
    <dbReference type="NCBI Taxonomy" id="1295609"/>
    <lineage>
        <taxon>Bacteria</taxon>
        <taxon>Pseudomonadati</taxon>
        <taxon>Thermodesulfobacteriota</taxon>
        <taxon>Thermodesulfobacteria</taxon>
        <taxon>Thermodesulfobacteriales</taxon>
        <taxon>Thermodesulfobacteriaceae</taxon>
        <taxon>Thermodesulfobacterium</taxon>
    </lineage>
</organism>
<gene>
    <name evidence="2" type="ORF">ENM15_05490</name>
</gene>
<dbReference type="GO" id="GO:0016740">
    <property type="term" value="F:transferase activity"/>
    <property type="evidence" value="ECO:0007669"/>
    <property type="project" value="UniProtKB-KW"/>
</dbReference>
<accession>A0A7V5XGW8</accession>
<evidence type="ECO:0000259" key="1">
    <source>
        <dbReference type="Pfam" id="PF01206"/>
    </source>
</evidence>
<dbReference type="SUPFAM" id="SSF64307">
    <property type="entry name" value="SirA-like"/>
    <property type="match status" value="1"/>
</dbReference>